<evidence type="ECO:0000256" key="1">
    <source>
        <dbReference type="SAM" id="Coils"/>
    </source>
</evidence>
<evidence type="ECO:0000313" key="2">
    <source>
        <dbReference type="EMBL" id="XAM41766.1"/>
    </source>
</evidence>
<gene>
    <name evidence="2" type="ORF">TPELB_20790</name>
</gene>
<evidence type="ECO:0000313" key="3">
    <source>
        <dbReference type="Proteomes" id="UP001477947"/>
    </source>
</evidence>
<keyword evidence="3" id="KW-1185">Reference proteome</keyword>
<dbReference type="EMBL" id="CP154622">
    <property type="protein sequence ID" value="XAM41766.1"/>
    <property type="molecule type" value="Genomic_DNA"/>
</dbReference>
<protein>
    <submittedName>
        <fullName evidence="2">Uncharacterized protein</fullName>
    </submittedName>
</protein>
<keyword evidence="1" id="KW-0175">Coiled coil</keyword>
<name>A0ABZ3FGB1_9FIRM</name>
<feature type="coiled-coil region" evidence="1">
    <location>
        <begin position="34"/>
        <end position="68"/>
    </location>
</feature>
<sequence>MRYKKPECYDNGSSCCKKNQNVCYYKCANKQDSYHKCECIINKTEELIDQIEEKNEKLGKNLEDGINAVKGISDIMPDITDLEKALNDIQTALDAAVPALQAIKDAVDAIEDPNGGLDDLEKAQEKQEKIACLVDELECKFEATVECLSKTSCSNPILVPVDDCEEDWDCGCHRPCKHKDC</sequence>
<organism evidence="2 3">
    <name type="scientific">Terrisporobacter petrolearius</name>
    <dbReference type="NCBI Taxonomy" id="1460447"/>
    <lineage>
        <taxon>Bacteria</taxon>
        <taxon>Bacillati</taxon>
        <taxon>Bacillota</taxon>
        <taxon>Clostridia</taxon>
        <taxon>Peptostreptococcales</taxon>
        <taxon>Peptostreptococcaceae</taxon>
        <taxon>Terrisporobacter</taxon>
    </lineage>
</organism>
<dbReference type="Proteomes" id="UP001477947">
    <property type="component" value="Chromosome"/>
</dbReference>
<proteinExistence type="predicted"/>
<reference evidence="2 3" key="1">
    <citation type="submission" date="2024-04" db="EMBL/GenBank/DDBJ databases">
        <title>Isolation and characterization of novel acetogenic strains of the genera Terrisporobacter and Acetoanaerobium.</title>
        <authorList>
            <person name="Boeer T."/>
            <person name="Schueler M.A."/>
            <person name="Lueschen A."/>
            <person name="Eysell L."/>
            <person name="Droege J."/>
            <person name="Heinemann M."/>
            <person name="Engelhardt L."/>
            <person name="Basen M."/>
            <person name="Daniel R."/>
        </authorList>
    </citation>
    <scope>NUCLEOTIDE SEQUENCE [LARGE SCALE GENOMIC DNA]</scope>
    <source>
        <strain evidence="2 3">ELB</strain>
    </source>
</reference>
<accession>A0ABZ3FGB1</accession>